<evidence type="ECO:0000256" key="7">
    <source>
        <dbReference type="ARBA" id="ARBA00022723"/>
    </source>
</evidence>
<accession>A0A0W0R215</accession>
<keyword evidence="11 13" id="KW-0472">Membrane</keyword>
<evidence type="ECO:0000256" key="8">
    <source>
        <dbReference type="ARBA" id="ARBA00022982"/>
    </source>
</evidence>
<evidence type="ECO:0000313" key="17">
    <source>
        <dbReference type="Proteomes" id="UP000054859"/>
    </source>
</evidence>
<keyword evidence="7" id="KW-0479">Metal-binding</keyword>
<evidence type="ECO:0000256" key="6">
    <source>
        <dbReference type="ARBA" id="ARBA00022692"/>
    </source>
</evidence>
<geneLocation type="plasmid" evidence="16 18">
    <name>13</name>
</geneLocation>
<dbReference type="EMBL" id="LNKA01000010">
    <property type="protein sequence ID" value="KTC65096.1"/>
    <property type="molecule type" value="Genomic_DNA"/>
</dbReference>
<keyword evidence="16" id="KW-0614">Plasmid</keyword>
<dbReference type="InterPro" id="IPR016174">
    <property type="entry name" value="Di-haem_cyt_TM"/>
</dbReference>
<keyword evidence="3" id="KW-0813">Transport</keyword>
<evidence type="ECO:0000256" key="4">
    <source>
        <dbReference type="ARBA" id="ARBA00022475"/>
    </source>
</evidence>
<dbReference type="GO" id="GO:0005886">
    <property type="term" value="C:plasma membrane"/>
    <property type="evidence" value="ECO:0007669"/>
    <property type="project" value="UniProtKB-SubCell"/>
</dbReference>
<dbReference type="Proteomes" id="UP000281170">
    <property type="component" value="Plasmid 13"/>
</dbReference>
<dbReference type="RefSeq" id="WP_232048523.1">
    <property type="nucleotide sequence ID" value="NZ_CAAAHS010000009.1"/>
</dbReference>
<feature type="transmembrane region" description="Helical" evidence="13">
    <location>
        <begin position="89"/>
        <end position="111"/>
    </location>
</feature>
<keyword evidence="17" id="KW-1185">Reference proteome</keyword>
<dbReference type="InterPro" id="IPR011577">
    <property type="entry name" value="Cyt_b561_bac/Ni-Hgenase"/>
</dbReference>
<dbReference type="KEGG" id="ladl:NCTC12735_01011"/>
<keyword evidence="9 13" id="KW-1133">Transmembrane helix</keyword>
<feature type="transmembrane region" description="Helical" evidence="13">
    <location>
        <begin position="46"/>
        <end position="69"/>
    </location>
</feature>
<evidence type="ECO:0000256" key="3">
    <source>
        <dbReference type="ARBA" id="ARBA00022448"/>
    </source>
</evidence>
<keyword evidence="8" id="KW-0249">Electron transport</keyword>
<dbReference type="PATRIC" id="fig|45056.6.peg.1671"/>
<dbReference type="InterPro" id="IPR052168">
    <property type="entry name" value="Cytochrome_b561_oxidase"/>
</dbReference>
<evidence type="ECO:0000256" key="13">
    <source>
        <dbReference type="SAM" id="Phobius"/>
    </source>
</evidence>
<dbReference type="Gene3D" id="1.20.950.20">
    <property type="entry name" value="Transmembrane di-heme cytochromes, Chain C"/>
    <property type="match status" value="1"/>
</dbReference>
<feature type="transmembrane region" description="Helical" evidence="13">
    <location>
        <begin position="144"/>
        <end position="165"/>
    </location>
</feature>
<feature type="domain" description="Cytochrome b561 bacterial/Ni-hydrogenase" evidence="14">
    <location>
        <begin position="9"/>
        <end position="178"/>
    </location>
</feature>
<evidence type="ECO:0000256" key="10">
    <source>
        <dbReference type="ARBA" id="ARBA00023004"/>
    </source>
</evidence>
<dbReference type="SUPFAM" id="SSF81342">
    <property type="entry name" value="Transmembrane di-heme cytochromes"/>
    <property type="match status" value="1"/>
</dbReference>
<dbReference type="AlphaFoldDB" id="A0A0W0R215"/>
<name>A0A0W0R215_9GAMM</name>
<dbReference type="GO" id="GO:0020037">
    <property type="term" value="F:heme binding"/>
    <property type="evidence" value="ECO:0007669"/>
    <property type="project" value="TreeGrafter"/>
</dbReference>
<proteinExistence type="inferred from homology"/>
<keyword evidence="6 13" id="KW-0812">Transmembrane</keyword>
<comment type="cofactor">
    <cofactor evidence="1">
        <name>heme b</name>
        <dbReference type="ChEBI" id="CHEBI:60344"/>
    </cofactor>
</comment>
<dbReference type="Proteomes" id="UP000054859">
    <property type="component" value="Unassembled WGS sequence"/>
</dbReference>
<dbReference type="Pfam" id="PF01292">
    <property type="entry name" value="Ni_hydr_CYTB"/>
    <property type="match status" value="1"/>
</dbReference>
<dbReference type="GO" id="GO:0022904">
    <property type="term" value="P:respiratory electron transport chain"/>
    <property type="evidence" value="ECO:0007669"/>
    <property type="project" value="InterPro"/>
</dbReference>
<evidence type="ECO:0000256" key="1">
    <source>
        <dbReference type="ARBA" id="ARBA00001970"/>
    </source>
</evidence>
<feature type="transmembrane region" description="Helical" evidence="13">
    <location>
        <begin position="118"/>
        <end position="138"/>
    </location>
</feature>
<reference evidence="16 18" key="2">
    <citation type="submission" date="2018-12" db="EMBL/GenBank/DDBJ databases">
        <authorList>
            <consortium name="Pathogen Informatics"/>
        </authorList>
    </citation>
    <scope>NUCLEOTIDE SEQUENCE [LARGE SCALE GENOMIC DNA]</scope>
    <source>
        <strain evidence="16 18">NCTC12735</strain>
        <plasmid evidence="18">13</plasmid>
    </source>
</reference>
<evidence type="ECO:0000259" key="14">
    <source>
        <dbReference type="Pfam" id="PF01292"/>
    </source>
</evidence>
<evidence type="ECO:0000313" key="15">
    <source>
        <dbReference type="EMBL" id="KTC65096.1"/>
    </source>
</evidence>
<comment type="subcellular location">
    <subcellularLocation>
        <location evidence="2">Cell membrane</location>
        <topology evidence="2">Multi-pass membrane protein</topology>
    </subcellularLocation>
</comment>
<dbReference type="EMBL" id="LR134422">
    <property type="protein sequence ID" value="VEH85384.1"/>
    <property type="molecule type" value="Genomic_DNA"/>
</dbReference>
<keyword evidence="4" id="KW-1003">Cell membrane</keyword>
<keyword evidence="10" id="KW-0408">Iron</keyword>
<dbReference type="GO" id="GO:0009055">
    <property type="term" value="F:electron transfer activity"/>
    <property type="evidence" value="ECO:0007669"/>
    <property type="project" value="InterPro"/>
</dbReference>
<keyword evidence="5" id="KW-0349">Heme</keyword>
<evidence type="ECO:0000256" key="5">
    <source>
        <dbReference type="ARBA" id="ARBA00022617"/>
    </source>
</evidence>
<evidence type="ECO:0000256" key="2">
    <source>
        <dbReference type="ARBA" id="ARBA00004651"/>
    </source>
</evidence>
<evidence type="ECO:0000313" key="16">
    <source>
        <dbReference type="EMBL" id="VEH85384.1"/>
    </source>
</evidence>
<dbReference type="PANTHER" id="PTHR30529:SF1">
    <property type="entry name" value="CYTOCHROME B561 HOMOLOG 2"/>
    <property type="match status" value="1"/>
</dbReference>
<dbReference type="PANTHER" id="PTHR30529">
    <property type="entry name" value="CYTOCHROME B561"/>
    <property type="match status" value="1"/>
</dbReference>
<evidence type="ECO:0000256" key="11">
    <source>
        <dbReference type="ARBA" id="ARBA00023136"/>
    </source>
</evidence>
<organism evidence="15 17">
    <name type="scientific">Legionella adelaidensis</name>
    <dbReference type="NCBI Taxonomy" id="45056"/>
    <lineage>
        <taxon>Bacteria</taxon>
        <taxon>Pseudomonadati</taxon>
        <taxon>Pseudomonadota</taxon>
        <taxon>Gammaproteobacteria</taxon>
        <taxon>Legionellales</taxon>
        <taxon>Legionellaceae</taxon>
        <taxon>Legionella</taxon>
    </lineage>
</organism>
<comment type="similarity">
    <text evidence="12">Belongs to the cytochrome b561 family.</text>
</comment>
<dbReference type="STRING" id="45056.Lade_1619"/>
<evidence type="ECO:0000313" key="18">
    <source>
        <dbReference type="Proteomes" id="UP000281170"/>
    </source>
</evidence>
<gene>
    <name evidence="15" type="primary">cybB</name>
    <name evidence="15" type="ORF">Lade_1619</name>
    <name evidence="16" type="ORF">NCTC12735_01011</name>
</gene>
<evidence type="ECO:0000256" key="12">
    <source>
        <dbReference type="ARBA" id="ARBA00037975"/>
    </source>
</evidence>
<sequence length="182" mass="20838">MPKKNLISYSNPSKVFHWVVALLVLLMLALSFFMEDIQEQYQPQAYFIHKSIGLLIFLLMIIRILWIFYRGKPPLPKTVPTWQKWVARIVQYSLYLFLILMPISGLVMSVAADHPPSFFGLFTVTLPIAPNEALAEFMAEVHEFIAWTLITLIVLHVGGALKHFLIDKDNVLQTMLPGGNKK</sequence>
<reference evidence="15 17" key="1">
    <citation type="submission" date="2015-11" db="EMBL/GenBank/DDBJ databases">
        <title>Identification of large and diverse effector repertoires of 38 Legionella species.</title>
        <authorList>
            <person name="Burstein D."/>
            <person name="Amaro F."/>
            <person name="Zusman T."/>
            <person name="Lifshitz Z."/>
            <person name="Cohen O."/>
            <person name="Gilbert J.A."/>
            <person name="Pupko T."/>
            <person name="Shuman H.A."/>
            <person name="Segal G."/>
        </authorList>
    </citation>
    <scope>NUCLEOTIDE SEQUENCE [LARGE SCALE GENOMIC DNA]</scope>
    <source>
        <strain evidence="15 17">1762-AUS-E</strain>
    </source>
</reference>
<dbReference type="GO" id="GO:0046872">
    <property type="term" value="F:metal ion binding"/>
    <property type="evidence" value="ECO:0007669"/>
    <property type="project" value="UniProtKB-KW"/>
</dbReference>
<evidence type="ECO:0000256" key="9">
    <source>
        <dbReference type="ARBA" id="ARBA00022989"/>
    </source>
</evidence>
<feature type="transmembrane region" description="Helical" evidence="13">
    <location>
        <begin position="15"/>
        <end position="34"/>
    </location>
</feature>
<protein>
    <submittedName>
        <fullName evidence="15 16">Cytochrome b-561 transmembrane protein</fullName>
    </submittedName>
</protein>